<reference evidence="3 4" key="1">
    <citation type="journal article" date="2016" name="Nat. Commun.">
        <title>Thousands of microbial genomes shed light on interconnected biogeochemical processes in an aquifer system.</title>
        <authorList>
            <person name="Anantharaman K."/>
            <person name="Brown C.T."/>
            <person name="Hug L.A."/>
            <person name="Sharon I."/>
            <person name="Castelle C.J."/>
            <person name="Probst A.J."/>
            <person name="Thomas B.C."/>
            <person name="Singh A."/>
            <person name="Wilkins M.J."/>
            <person name="Karaoz U."/>
            <person name="Brodie E.L."/>
            <person name="Williams K.H."/>
            <person name="Hubbard S.S."/>
            <person name="Banfield J.F."/>
        </authorList>
    </citation>
    <scope>NUCLEOTIDE SEQUENCE [LARGE SCALE GENOMIC DNA]</scope>
</reference>
<dbReference type="InterPro" id="IPR050807">
    <property type="entry name" value="TransReg_Diox_bact_type"/>
</dbReference>
<dbReference type="PANTHER" id="PTHR46797">
    <property type="entry name" value="HTH-TYPE TRANSCRIPTIONAL REGULATOR"/>
    <property type="match status" value="1"/>
</dbReference>
<accession>A0A1F6FFZ9</accession>
<dbReference type="GO" id="GO:0003700">
    <property type="term" value="F:DNA-binding transcription factor activity"/>
    <property type="evidence" value="ECO:0007669"/>
    <property type="project" value="TreeGrafter"/>
</dbReference>
<gene>
    <name evidence="3" type="ORF">A3G90_01635</name>
</gene>
<dbReference type="InterPro" id="IPR001387">
    <property type="entry name" value="Cro/C1-type_HTH"/>
</dbReference>
<evidence type="ECO:0000313" key="4">
    <source>
        <dbReference type="Proteomes" id="UP000177325"/>
    </source>
</evidence>
<comment type="caution">
    <text evidence="3">The sequence shown here is derived from an EMBL/GenBank/DDBJ whole genome shotgun (WGS) entry which is preliminary data.</text>
</comment>
<dbReference type="Pfam" id="PF01381">
    <property type="entry name" value="HTH_3"/>
    <property type="match status" value="1"/>
</dbReference>
<dbReference type="CDD" id="cd00093">
    <property type="entry name" value="HTH_XRE"/>
    <property type="match status" value="1"/>
</dbReference>
<dbReference type="Proteomes" id="UP000177325">
    <property type="component" value="Unassembled WGS sequence"/>
</dbReference>
<protein>
    <recommendedName>
        <fullName evidence="2">HTH cro/C1-type domain-containing protein</fullName>
    </recommendedName>
</protein>
<organism evidence="3 4">
    <name type="scientific">Candidatus Kaiserbacteria bacterium RIFCSPLOWO2_12_FULL_45_26</name>
    <dbReference type="NCBI Taxonomy" id="1798525"/>
    <lineage>
        <taxon>Bacteria</taxon>
        <taxon>Candidatus Kaiseribacteriota</taxon>
    </lineage>
</organism>
<dbReference type="SUPFAM" id="SSF47413">
    <property type="entry name" value="lambda repressor-like DNA-binding domains"/>
    <property type="match status" value="1"/>
</dbReference>
<dbReference type="EMBL" id="MFMM01000001">
    <property type="protein sequence ID" value="OGG84770.1"/>
    <property type="molecule type" value="Genomic_DNA"/>
</dbReference>
<dbReference type="Gene3D" id="1.10.260.40">
    <property type="entry name" value="lambda repressor-like DNA-binding domains"/>
    <property type="match status" value="1"/>
</dbReference>
<proteinExistence type="predicted"/>
<dbReference type="SMART" id="SM00530">
    <property type="entry name" value="HTH_XRE"/>
    <property type="match status" value="1"/>
</dbReference>
<evidence type="ECO:0000313" key="3">
    <source>
        <dbReference type="EMBL" id="OGG84770.1"/>
    </source>
</evidence>
<dbReference type="InterPro" id="IPR010982">
    <property type="entry name" value="Lambda_DNA-bd_dom_sf"/>
</dbReference>
<dbReference type="GO" id="GO:0005829">
    <property type="term" value="C:cytosol"/>
    <property type="evidence" value="ECO:0007669"/>
    <property type="project" value="TreeGrafter"/>
</dbReference>
<sequence>MSTTFKQFKAKALKNPVTKTEYEMLGPEYEVVKTIIKERIKRGWSQTELAEAIGSRQPVISRLERGDGNPSLQTLGRIAKALDLSLKVSMR</sequence>
<feature type="domain" description="HTH cro/C1-type" evidence="2">
    <location>
        <begin position="35"/>
        <end position="89"/>
    </location>
</feature>
<evidence type="ECO:0000259" key="2">
    <source>
        <dbReference type="PROSITE" id="PS50943"/>
    </source>
</evidence>
<name>A0A1F6FFZ9_9BACT</name>
<dbReference type="PANTHER" id="PTHR46797:SF1">
    <property type="entry name" value="METHYLPHOSPHONATE SYNTHASE"/>
    <property type="match status" value="1"/>
</dbReference>
<dbReference type="PROSITE" id="PS50943">
    <property type="entry name" value="HTH_CROC1"/>
    <property type="match status" value="1"/>
</dbReference>
<dbReference type="STRING" id="1798525.A3G90_01635"/>
<evidence type="ECO:0000256" key="1">
    <source>
        <dbReference type="ARBA" id="ARBA00023125"/>
    </source>
</evidence>
<keyword evidence="1" id="KW-0238">DNA-binding</keyword>
<dbReference type="GO" id="GO:0003677">
    <property type="term" value="F:DNA binding"/>
    <property type="evidence" value="ECO:0007669"/>
    <property type="project" value="UniProtKB-KW"/>
</dbReference>
<dbReference type="AlphaFoldDB" id="A0A1F6FFZ9"/>